<keyword evidence="3" id="KW-1185">Reference proteome</keyword>
<sequence>MNMKTIMLNNKTIKYLPEKYIVSIYNELKGLNGIYPGFNNWYFNSVVNGLNLNSRSIVLKINGSNIMALAILKDTIEEKKICTLFVKNKFKGLGIGRDLMSQCLYTLDYPKPIITISANRMKEFKTLIKEFDFKLFEEYKSYYVNGLDEYSFNGLLTDSEIKQSFEAI</sequence>
<evidence type="ECO:0000313" key="3">
    <source>
        <dbReference type="Proteomes" id="UP000183954"/>
    </source>
</evidence>
<keyword evidence="2" id="KW-0689">Ribosomal protein</keyword>
<evidence type="ECO:0000313" key="2">
    <source>
        <dbReference type="EMBL" id="SHH35040.1"/>
    </source>
</evidence>
<dbReference type="Pfam" id="PF13673">
    <property type="entry name" value="Acetyltransf_10"/>
    <property type="match status" value="1"/>
</dbReference>
<dbReference type="GO" id="GO:0005840">
    <property type="term" value="C:ribosome"/>
    <property type="evidence" value="ECO:0007669"/>
    <property type="project" value="UniProtKB-KW"/>
</dbReference>
<dbReference type="Proteomes" id="UP000183954">
    <property type="component" value="Unassembled WGS sequence"/>
</dbReference>
<proteinExistence type="predicted"/>
<gene>
    <name evidence="2" type="ORF">SAMN02746098_00784</name>
</gene>
<evidence type="ECO:0000259" key="1">
    <source>
        <dbReference type="Pfam" id="PF13673"/>
    </source>
</evidence>
<dbReference type="InterPro" id="IPR000182">
    <property type="entry name" value="GNAT_dom"/>
</dbReference>
<dbReference type="RefSeq" id="WP_073027994.1">
    <property type="nucleotide sequence ID" value="NZ_FQXJ01000003.1"/>
</dbReference>
<dbReference type="InterPro" id="IPR016181">
    <property type="entry name" value="Acyl_CoA_acyltransferase"/>
</dbReference>
<feature type="domain" description="N-acetyltransferase" evidence="1">
    <location>
        <begin position="75"/>
        <end position="135"/>
    </location>
</feature>
<keyword evidence="2" id="KW-0687">Ribonucleoprotein</keyword>
<name>A0A1M5S9C4_9FIRM</name>
<dbReference type="SUPFAM" id="SSF55729">
    <property type="entry name" value="Acyl-CoA N-acyltransferases (Nat)"/>
    <property type="match status" value="1"/>
</dbReference>
<organism evidence="2 3">
    <name type="scientific">Desulfosporosinus lacus DSM 15449</name>
    <dbReference type="NCBI Taxonomy" id="1121420"/>
    <lineage>
        <taxon>Bacteria</taxon>
        <taxon>Bacillati</taxon>
        <taxon>Bacillota</taxon>
        <taxon>Clostridia</taxon>
        <taxon>Eubacteriales</taxon>
        <taxon>Desulfitobacteriaceae</taxon>
        <taxon>Desulfosporosinus</taxon>
    </lineage>
</organism>
<dbReference type="EMBL" id="FQXJ01000003">
    <property type="protein sequence ID" value="SHH35040.1"/>
    <property type="molecule type" value="Genomic_DNA"/>
</dbReference>
<dbReference type="AlphaFoldDB" id="A0A1M5S9C4"/>
<dbReference type="STRING" id="1121420.SAMN02746098_00784"/>
<accession>A0A1M5S9C4</accession>
<dbReference type="GO" id="GO:0016747">
    <property type="term" value="F:acyltransferase activity, transferring groups other than amino-acyl groups"/>
    <property type="evidence" value="ECO:0007669"/>
    <property type="project" value="InterPro"/>
</dbReference>
<reference evidence="3" key="1">
    <citation type="submission" date="2016-11" db="EMBL/GenBank/DDBJ databases">
        <authorList>
            <person name="Varghese N."/>
            <person name="Submissions S."/>
        </authorList>
    </citation>
    <scope>NUCLEOTIDE SEQUENCE [LARGE SCALE GENOMIC DNA]</scope>
    <source>
        <strain evidence="3">DSM 15449</strain>
    </source>
</reference>
<protein>
    <submittedName>
        <fullName evidence="2">Ribosomal protein S18 acetylase RimI</fullName>
    </submittedName>
</protein>